<evidence type="ECO:0000313" key="2">
    <source>
        <dbReference type="Proteomes" id="UP000321491"/>
    </source>
</evidence>
<protein>
    <recommendedName>
        <fullName evidence="3">Stage III sporulation protein AH</fullName>
    </recommendedName>
</protein>
<sequence>MVNYEIVENPSGDTYRHLIQMLCQHSDRFYFITRKELKYNKKILKQFNPFIIEKYKTKEWANTITLGPAATVYVIDVNEDTCRLLQNLAQSLYDWQAPELPEDLTFIKNDFEWFTCTTHEEFAMFSIRSEFYLNLVKQLPGLKLTILE</sequence>
<evidence type="ECO:0008006" key="3">
    <source>
        <dbReference type="Google" id="ProtNLM"/>
    </source>
</evidence>
<keyword evidence="2" id="KW-1185">Reference proteome</keyword>
<proteinExistence type="predicted"/>
<accession>A0A511V0V4</accession>
<evidence type="ECO:0000313" key="1">
    <source>
        <dbReference type="EMBL" id="GEN31558.1"/>
    </source>
</evidence>
<gene>
    <name evidence="1" type="ORF">CQU01_17960</name>
</gene>
<name>A0A511V0V4_9BACI</name>
<reference evidence="1 2" key="1">
    <citation type="submission" date="2019-07" db="EMBL/GenBank/DDBJ databases">
        <title>Whole genome shotgun sequence of Cerasibacillus quisquiliarum NBRC 102429.</title>
        <authorList>
            <person name="Hosoyama A."/>
            <person name="Uohara A."/>
            <person name="Ohji S."/>
            <person name="Ichikawa N."/>
        </authorList>
    </citation>
    <scope>NUCLEOTIDE SEQUENCE [LARGE SCALE GENOMIC DNA]</scope>
    <source>
        <strain evidence="1 2">NBRC 102429</strain>
    </source>
</reference>
<dbReference type="Proteomes" id="UP000321491">
    <property type="component" value="Unassembled WGS sequence"/>
</dbReference>
<dbReference type="EMBL" id="BJXW01000019">
    <property type="protein sequence ID" value="GEN31558.1"/>
    <property type="molecule type" value="Genomic_DNA"/>
</dbReference>
<dbReference type="AlphaFoldDB" id="A0A511V0V4"/>
<comment type="caution">
    <text evidence="1">The sequence shown here is derived from an EMBL/GenBank/DDBJ whole genome shotgun (WGS) entry which is preliminary data.</text>
</comment>
<organism evidence="1 2">
    <name type="scientific">Cerasibacillus quisquiliarum</name>
    <dbReference type="NCBI Taxonomy" id="227865"/>
    <lineage>
        <taxon>Bacteria</taxon>
        <taxon>Bacillati</taxon>
        <taxon>Bacillota</taxon>
        <taxon>Bacilli</taxon>
        <taxon>Bacillales</taxon>
        <taxon>Bacillaceae</taxon>
        <taxon>Cerasibacillus</taxon>
    </lineage>
</organism>